<dbReference type="Proteomes" id="UP000800036">
    <property type="component" value="Unassembled WGS sequence"/>
</dbReference>
<sequence length="239" mass="27424">MEVSFPLALTNRQLFECSLGRRKARNVVNPTRVVLKLFDWRYATDLREEYQDPPWTPERETAYLECVNSGRAKGHLHALIEAGEYSQDEEEEEEDIVPNEVHLYGWCANMYQSEIAVYKRMRAYQDSQIPRLMNSVSVTVDQIKAALGSSEAEFVTIRGILIEYIDSFILSDISPMNAPKGYWQFIVDKAIENVHLMSDNFVLNKDVSHRNVITYRVVTIDFALCHCDTQTSPSLTGTC</sequence>
<reference evidence="1" key="1">
    <citation type="journal article" date="2020" name="Stud. Mycol.">
        <title>101 Dothideomycetes genomes: a test case for predicting lifestyles and emergence of pathogens.</title>
        <authorList>
            <person name="Haridas S."/>
            <person name="Albert R."/>
            <person name="Binder M."/>
            <person name="Bloem J."/>
            <person name="Labutti K."/>
            <person name="Salamov A."/>
            <person name="Andreopoulos B."/>
            <person name="Baker S."/>
            <person name="Barry K."/>
            <person name="Bills G."/>
            <person name="Bluhm B."/>
            <person name="Cannon C."/>
            <person name="Castanera R."/>
            <person name="Culley D."/>
            <person name="Daum C."/>
            <person name="Ezra D."/>
            <person name="Gonzalez J."/>
            <person name="Henrissat B."/>
            <person name="Kuo A."/>
            <person name="Liang C."/>
            <person name="Lipzen A."/>
            <person name="Lutzoni F."/>
            <person name="Magnuson J."/>
            <person name="Mondo S."/>
            <person name="Nolan M."/>
            <person name="Ohm R."/>
            <person name="Pangilinan J."/>
            <person name="Park H.-J."/>
            <person name="Ramirez L."/>
            <person name="Alfaro M."/>
            <person name="Sun H."/>
            <person name="Tritt A."/>
            <person name="Yoshinaga Y."/>
            <person name="Zwiers L.-H."/>
            <person name="Turgeon B."/>
            <person name="Goodwin S."/>
            <person name="Spatafora J."/>
            <person name="Crous P."/>
            <person name="Grigoriev I."/>
        </authorList>
    </citation>
    <scope>NUCLEOTIDE SEQUENCE</scope>
    <source>
        <strain evidence="1">CBS 107.79</strain>
    </source>
</reference>
<proteinExistence type="predicted"/>
<organism evidence="1 2">
    <name type="scientific">Bimuria novae-zelandiae CBS 107.79</name>
    <dbReference type="NCBI Taxonomy" id="1447943"/>
    <lineage>
        <taxon>Eukaryota</taxon>
        <taxon>Fungi</taxon>
        <taxon>Dikarya</taxon>
        <taxon>Ascomycota</taxon>
        <taxon>Pezizomycotina</taxon>
        <taxon>Dothideomycetes</taxon>
        <taxon>Pleosporomycetidae</taxon>
        <taxon>Pleosporales</taxon>
        <taxon>Massarineae</taxon>
        <taxon>Didymosphaeriaceae</taxon>
        <taxon>Bimuria</taxon>
    </lineage>
</organism>
<evidence type="ECO:0000313" key="2">
    <source>
        <dbReference type="Proteomes" id="UP000800036"/>
    </source>
</evidence>
<evidence type="ECO:0008006" key="3">
    <source>
        <dbReference type="Google" id="ProtNLM"/>
    </source>
</evidence>
<dbReference type="EMBL" id="ML976656">
    <property type="protein sequence ID" value="KAF1980115.1"/>
    <property type="molecule type" value="Genomic_DNA"/>
</dbReference>
<dbReference type="OrthoDB" id="5134445at2759"/>
<evidence type="ECO:0000313" key="1">
    <source>
        <dbReference type="EMBL" id="KAF1980115.1"/>
    </source>
</evidence>
<protein>
    <recommendedName>
        <fullName evidence="3">Protein kinase domain-containing protein</fullName>
    </recommendedName>
</protein>
<dbReference type="AlphaFoldDB" id="A0A6A5VT82"/>
<accession>A0A6A5VT82</accession>
<name>A0A6A5VT82_9PLEO</name>
<keyword evidence="2" id="KW-1185">Reference proteome</keyword>
<gene>
    <name evidence="1" type="ORF">BU23DRAFT_625123</name>
</gene>